<dbReference type="NCBIfam" id="TIGR02937">
    <property type="entry name" value="sigma70-ECF"/>
    <property type="match status" value="1"/>
</dbReference>
<dbReference type="InterPro" id="IPR013324">
    <property type="entry name" value="RNA_pol_sigma_r3/r4-like"/>
</dbReference>
<keyword evidence="8" id="KW-1185">Reference proteome</keyword>
<keyword evidence="4" id="KW-0804">Transcription</keyword>
<sequence length="227" mass="24882">MSLPIPSTTAGPGAPASHEPALASFLALRPHLFRIAYRVTGDACGADDVVQEAWLRWQRTDLEAIRNPAAFLTTTTTRLAINVIQSARHRHEVAMDAPVSEVPDGTQDLTLGVEQAGDVADSLWLLMARLSPAELAAYLLRKCFDYSYHDIADLLGTSSPNARQLVHRAQPRIRTGRDRPVDRLAHRRLTTAFAAAAGGRGLDDLERLLCQGTWQRNTAQQEQSRAA</sequence>
<feature type="domain" description="RNA polymerase sigma-70 region 2" evidence="5">
    <location>
        <begin position="27"/>
        <end position="88"/>
    </location>
</feature>
<organism evidence="7 8">
    <name type="scientific">Nocardioides humi</name>
    <dbReference type="NCBI Taxonomy" id="449461"/>
    <lineage>
        <taxon>Bacteria</taxon>
        <taxon>Bacillati</taxon>
        <taxon>Actinomycetota</taxon>
        <taxon>Actinomycetes</taxon>
        <taxon>Propionibacteriales</taxon>
        <taxon>Nocardioidaceae</taxon>
        <taxon>Nocardioides</taxon>
    </lineage>
</organism>
<dbReference type="EMBL" id="BAAAOR010000041">
    <property type="protein sequence ID" value="GAA1545561.1"/>
    <property type="molecule type" value="Genomic_DNA"/>
</dbReference>
<dbReference type="SUPFAM" id="SSF88659">
    <property type="entry name" value="Sigma3 and sigma4 domains of RNA polymerase sigma factors"/>
    <property type="match status" value="1"/>
</dbReference>
<dbReference type="InterPro" id="IPR013325">
    <property type="entry name" value="RNA_pol_sigma_r2"/>
</dbReference>
<evidence type="ECO:0000256" key="3">
    <source>
        <dbReference type="ARBA" id="ARBA00023082"/>
    </source>
</evidence>
<dbReference type="InterPro" id="IPR014284">
    <property type="entry name" value="RNA_pol_sigma-70_dom"/>
</dbReference>
<keyword evidence="3" id="KW-0731">Sigma factor</keyword>
<dbReference type="SUPFAM" id="SSF88946">
    <property type="entry name" value="Sigma2 domain of RNA polymerase sigma factors"/>
    <property type="match status" value="1"/>
</dbReference>
<reference evidence="7 8" key="1">
    <citation type="journal article" date="2019" name="Int. J. Syst. Evol. Microbiol.">
        <title>The Global Catalogue of Microorganisms (GCM) 10K type strain sequencing project: providing services to taxonomists for standard genome sequencing and annotation.</title>
        <authorList>
            <consortium name="The Broad Institute Genomics Platform"/>
            <consortium name="The Broad Institute Genome Sequencing Center for Infectious Disease"/>
            <person name="Wu L."/>
            <person name="Ma J."/>
        </authorList>
    </citation>
    <scope>NUCLEOTIDE SEQUENCE [LARGE SCALE GENOMIC DNA]</scope>
    <source>
        <strain evidence="7 8">JCM 14942</strain>
    </source>
</reference>
<proteinExistence type="inferred from homology"/>
<gene>
    <name evidence="7" type="ORF">GCM10009788_54930</name>
</gene>
<dbReference type="Pfam" id="PF08281">
    <property type="entry name" value="Sigma70_r4_2"/>
    <property type="match status" value="1"/>
</dbReference>
<evidence type="ECO:0000313" key="7">
    <source>
        <dbReference type="EMBL" id="GAA1545561.1"/>
    </source>
</evidence>
<keyword evidence="2" id="KW-0805">Transcription regulation</keyword>
<dbReference type="PANTHER" id="PTHR30173:SF36">
    <property type="entry name" value="ECF RNA POLYMERASE SIGMA FACTOR SIGJ"/>
    <property type="match status" value="1"/>
</dbReference>
<name>A0ABN2BV15_9ACTN</name>
<dbReference type="InterPro" id="IPR013249">
    <property type="entry name" value="RNA_pol_sigma70_r4_t2"/>
</dbReference>
<evidence type="ECO:0000313" key="8">
    <source>
        <dbReference type="Proteomes" id="UP001500842"/>
    </source>
</evidence>
<dbReference type="Proteomes" id="UP001500842">
    <property type="component" value="Unassembled WGS sequence"/>
</dbReference>
<evidence type="ECO:0000256" key="2">
    <source>
        <dbReference type="ARBA" id="ARBA00023015"/>
    </source>
</evidence>
<dbReference type="Gene3D" id="1.10.10.10">
    <property type="entry name" value="Winged helix-like DNA-binding domain superfamily/Winged helix DNA-binding domain"/>
    <property type="match status" value="1"/>
</dbReference>
<dbReference type="Pfam" id="PF04542">
    <property type="entry name" value="Sigma70_r2"/>
    <property type="match status" value="1"/>
</dbReference>
<protein>
    <submittedName>
        <fullName evidence="7">Sigma-70 family RNA polymerase sigma factor</fullName>
    </submittedName>
</protein>
<evidence type="ECO:0000259" key="6">
    <source>
        <dbReference type="Pfam" id="PF08281"/>
    </source>
</evidence>
<comment type="similarity">
    <text evidence="1">Belongs to the sigma-70 factor family. ECF subfamily.</text>
</comment>
<accession>A0ABN2BV15</accession>
<evidence type="ECO:0000256" key="1">
    <source>
        <dbReference type="ARBA" id="ARBA00010641"/>
    </source>
</evidence>
<dbReference type="InterPro" id="IPR052704">
    <property type="entry name" value="ECF_Sigma-70_Domain"/>
</dbReference>
<evidence type="ECO:0000256" key="4">
    <source>
        <dbReference type="ARBA" id="ARBA00023163"/>
    </source>
</evidence>
<dbReference type="Gene3D" id="1.10.1740.10">
    <property type="match status" value="1"/>
</dbReference>
<feature type="domain" description="RNA polymerase sigma factor 70 region 4 type 2" evidence="6">
    <location>
        <begin position="122"/>
        <end position="169"/>
    </location>
</feature>
<evidence type="ECO:0000259" key="5">
    <source>
        <dbReference type="Pfam" id="PF04542"/>
    </source>
</evidence>
<dbReference type="InterPro" id="IPR007627">
    <property type="entry name" value="RNA_pol_sigma70_r2"/>
</dbReference>
<dbReference type="RefSeq" id="WP_141005611.1">
    <property type="nucleotide sequence ID" value="NZ_BAAAOR010000041.1"/>
</dbReference>
<dbReference type="PANTHER" id="PTHR30173">
    <property type="entry name" value="SIGMA 19 FACTOR"/>
    <property type="match status" value="1"/>
</dbReference>
<comment type="caution">
    <text evidence="7">The sequence shown here is derived from an EMBL/GenBank/DDBJ whole genome shotgun (WGS) entry which is preliminary data.</text>
</comment>
<dbReference type="InterPro" id="IPR036388">
    <property type="entry name" value="WH-like_DNA-bd_sf"/>
</dbReference>